<dbReference type="GO" id="GO:0046912">
    <property type="term" value="F:acyltransferase activity, acyl groups converted into alkyl on transfer"/>
    <property type="evidence" value="ECO:0007669"/>
    <property type="project" value="InterPro"/>
</dbReference>
<dbReference type="NCBIfam" id="NF007128">
    <property type="entry name" value="PRK09569.1"/>
    <property type="match status" value="1"/>
</dbReference>
<dbReference type="PANTHER" id="PTHR11739">
    <property type="entry name" value="CITRATE SYNTHASE"/>
    <property type="match status" value="1"/>
</dbReference>
<protein>
    <recommendedName>
        <fullName evidence="7">Citrate synthase</fullName>
    </recommendedName>
</protein>
<dbReference type="InterPro" id="IPR036969">
    <property type="entry name" value="Citrate_synthase_sf"/>
</dbReference>
<dbReference type="GO" id="GO:0006099">
    <property type="term" value="P:tricarboxylic acid cycle"/>
    <property type="evidence" value="ECO:0007669"/>
    <property type="project" value="InterPro"/>
</dbReference>
<dbReference type="AlphaFoldDB" id="A0A9P6CU49"/>
<evidence type="ECO:0000256" key="6">
    <source>
        <dbReference type="PIRSR" id="PIRSR610109-1"/>
    </source>
</evidence>
<dbReference type="Gene3D" id="1.10.580.10">
    <property type="entry name" value="Citrate Synthase, domain 1"/>
    <property type="match status" value="1"/>
</dbReference>
<keyword evidence="4" id="KW-0809">Transit peptide</keyword>
<dbReference type="FunFam" id="1.10.230.10:FF:000001">
    <property type="entry name" value="Citrate synthase"/>
    <property type="match status" value="1"/>
</dbReference>
<proteinExistence type="inferred from homology"/>
<dbReference type="FunFam" id="1.10.580.10:FF:000001">
    <property type="entry name" value="Citrate synthase"/>
    <property type="match status" value="1"/>
</dbReference>
<dbReference type="InterPro" id="IPR016143">
    <property type="entry name" value="Citrate_synth-like_sm_a-sub"/>
</dbReference>
<keyword evidence="5" id="KW-0496">Mitochondrion</keyword>
<dbReference type="PRINTS" id="PR00143">
    <property type="entry name" value="CITRTSNTHASE"/>
</dbReference>
<dbReference type="OrthoDB" id="8017587at2759"/>
<comment type="caution">
    <text evidence="8">The sequence shown here is derived from an EMBL/GenBank/DDBJ whole genome shotgun (WGS) entry which is preliminary data.</text>
</comment>
<dbReference type="GO" id="GO:0005759">
    <property type="term" value="C:mitochondrial matrix"/>
    <property type="evidence" value="ECO:0007669"/>
    <property type="project" value="TreeGrafter"/>
</dbReference>
<evidence type="ECO:0000256" key="4">
    <source>
        <dbReference type="ARBA" id="ARBA00022946"/>
    </source>
</evidence>
<evidence type="ECO:0000256" key="5">
    <source>
        <dbReference type="ARBA" id="ARBA00023128"/>
    </source>
</evidence>
<dbReference type="SUPFAM" id="SSF48256">
    <property type="entry name" value="Citrate synthase"/>
    <property type="match status" value="1"/>
</dbReference>
<evidence type="ECO:0000256" key="1">
    <source>
        <dbReference type="ARBA" id="ARBA00004173"/>
    </source>
</evidence>
<dbReference type="InterPro" id="IPR016142">
    <property type="entry name" value="Citrate_synth-like_lrg_a-sub"/>
</dbReference>
<reference evidence="8" key="1">
    <citation type="submission" date="2020-11" db="EMBL/GenBank/DDBJ databases">
        <authorList>
            <consortium name="DOE Joint Genome Institute"/>
            <person name="Ahrendt S."/>
            <person name="Riley R."/>
            <person name="Andreopoulos W."/>
            <person name="Labutti K."/>
            <person name="Pangilinan J."/>
            <person name="Ruiz-Duenas F.J."/>
            <person name="Barrasa J.M."/>
            <person name="Sanchez-Garcia M."/>
            <person name="Camarero S."/>
            <person name="Miyauchi S."/>
            <person name="Serrano A."/>
            <person name="Linde D."/>
            <person name="Babiker R."/>
            <person name="Drula E."/>
            <person name="Ayuso-Fernandez I."/>
            <person name="Pacheco R."/>
            <person name="Padilla G."/>
            <person name="Ferreira P."/>
            <person name="Barriuso J."/>
            <person name="Kellner H."/>
            <person name="Castanera R."/>
            <person name="Alfaro M."/>
            <person name="Ramirez L."/>
            <person name="Pisabarro A.G."/>
            <person name="Kuo A."/>
            <person name="Tritt A."/>
            <person name="Lipzen A."/>
            <person name="He G."/>
            <person name="Yan M."/>
            <person name="Ng V."/>
            <person name="Cullen D."/>
            <person name="Martin F."/>
            <person name="Rosso M.-N."/>
            <person name="Henrissat B."/>
            <person name="Hibbett D."/>
            <person name="Martinez A.T."/>
            <person name="Grigoriev I.V."/>
        </authorList>
    </citation>
    <scope>NUCLEOTIDE SEQUENCE</scope>
    <source>
        <strain evidence="8">CIRM-BRFM 674</strain>
    </source>
</reference>
<dbReference type="GO" id="GO:0005975">
    <property type="term" value="P:carbohydrate metabolic process"/>
    <property type="evidence" value="ECO:0007669"/>
    <property type="project" value="TreeGrafter"/>
</dbReference>
<dbReference type="Pfam" id="PF00285">
    <property type="entry name" value="Citrate_synt"/>
    <property type="match status" value="1"/>
</dbReference>
<dbReference type="PROSITE" id="PS00480">
    <property type="entry name" value="CITRATE_SYNTHASE"/>
    <property type="match status" value="1"/>
</dbReference>
<dbReference type="NCBIfam" id="TIGR01793">
    <property type="entry name" value="cit_synth_euk"/>
    <property type="match status" value="1"/>
</dbReference>
<dbReference type="InterPro" id="IPR002020">
    <property type="entry name" value="Citrate_synthase"/>
</dbReference>
<keyword evidence="9" id="KW-1185">Reference proteome</keyword>
<feature type="active site" evidence="6">
    <location>
        <position position="401"/>
    </location>
</feature>
<dbReference type="Proteomes" id="UP000807469">
    <property type="component" value="Unassembled WGS sequence"/>
</dbReference>
<dbReference type="PANTHER" id="PTHR11739:SF15">
    <property type="entry name" value="CITRATE SYNTHASE 3, MITOCHONDRIAL"/>
    <property type="match status" value="1"/>
</dbReference>
<comment type="similarity">
    <text evidence="2 7">Belongs to the citrate synthase family.</text>
</comment>
<keyword evidence="3 7" id="KW-0808">Transferase</keyword>
<name>A0A9P6CU49_9AGAR</name>
<gene>
    <name evidence="8" type="ORF">BDN70DRAFT_905907</name>
</gene>
<evidence type="ECO:0000256" key="2">
    <source>
        <dbReference type="ARBA" id="ARBA00010566"/>
    </source>
</evidence>
<organism evidence="8 9">
    <name type="scientific">Pholiota conissans</name>
    <dbReference type="NCBI Taxonomy" id="109636"/>
    <lineage>
        <taxon>Eukaryota</taxon>
        <taxon>Fungi</taxon>
        <taxon>Dikarya</taxon>
        <taxon>Basidiomycota</taxon>
        <taxon>Agaricomycotina</taxon>
        <taxon>Agaricomycetes</taxon>
        <taxon>Agaricomycetidae</taxon>
        <taxon>Agaricales</taxon>
        <taxon>Agaricineae</taxon>
        <taxon>Strophariaceae</taxon>
        <taxon>Pholiota</taxon>
    </lineage>
</organism>
<evidence type="ECO:0000256" key="7">
    <source>
        <dbReference type="RuleBase" id="RU000441"/>
    </source>
</evidence>
<evidence type="ECO:0000313" key="9">
    <source>
        <dbReference type="Proteomes" id="UP000807469"/>
    </source>
</evidence>
<evidence type="ECO:0000256" key="3">
    <source>
        <dbReference type="ARBA" id="ARBA00022679"/>
    </source>
</evidence>
<dbReference type="GO" id="GO:0006101">
    <property type="term" value="P:citrate metabolic process"/>
    <property type="evidence" value="ECO:0007669"/>
    <property type="project" value="InterPro"/>
</dbReference>
<sequence>MLSRSALSRQAALRQRAFATQRFASTKSLRETLQEVIPVKQEILKQFKAEHGNTVVGEVKVDNIIGGMRGLKAMLWEASVLDPIEGIRFHGLSIPDCQKALPAAPGGKEIIPESMLWLLLTGQVPTKEQTLALSKELAEKGDLPKFVEELVDSFPKTLHPMTQLGMGVAALNHDSQFQAAYEKGMKKPEYWTHTFDDCINLIARLPALAARIYRNVYNPGTTLAPIDKNLDLVGNYSNMLGYGDNHNLTEYLRLYIALHGDHEGGNASAHTAHLVGSTLSDPYLSYSAALFALAGPLHGLANQEVLRWQISMQKELGTTITEENIKDYLWKTLKSGQVVPGYGHGVLRNPDPRFVALQEFCEGKPELKASPIIELVNKTSKVAPDVLKEHGKTKNPYPNVDATSGCVLYHYGLTEFKYYTVIFGVSRALGALTQLVWARALGLPLERPKSMSIDALKKYIKENPQ</sequence>
<dbReference type="InterPro" id="IPR019810">
    <property type="entry name" value="Citrate_synthase_AS"/>
</dbReference>
<accession>A0A9P6CU49</accession>
<feature type="active site" evidence="6">
    <location>
        <position position="298"/>
    </location>
</feature>
<dbReference type="Gene3D" id="1.10.230.10">
    <property type="entry name" value="Cytochrome P450-Terp, domain 2"/>
    <property type="match status" value="1"/>
</dbReference>
<feature type="active site" evidence="6">
    <location>
        <position position="344"/>
    </location>
</feature>
<evidence type="ECO:0000313" key="8">
    <source>
        <dbReference type="EMBL" id="KAF9480096.1"/>
    </source>
</evidence>
<comment type="subcellular location">
    <subcellularLocation>
        <location evidence="1">Mitochondrion</location>
    </subcellularLocation>
</comment>
<dbReference type="InterPro" id="IPR010109">
    <property type="entry name" value="Citrate_synthase_euk"/>
</dbReference>
<dbReference type="EMBL" id="MU155200">
    <property type="protein sequence ID" value="KAF9480096.1"/>
    <property type="molecule type" value="Genomic_DNA"/>
</dbReference>